<dbReference type="Proteomes" id="UP000253099">
    <property type="component" value="Unassembled WGS sequence"/>
</dbReference>
<sequence length="59" mass="7333">MLDEIFENLDTEKKICLYVNIDKMFSQHFEIFLKMHNVQNVHLRKTWVFIFLLKKNQFI</sequence>
<proteinExistence type="predicted"/>
<organism evidence="1 2">
    <name type="scientific">Candidatus Methanobinarius endosymbioticus</name>
    <dbReference type="NCBI Taxonomy" id="2006182"/>
    <lineage>
        <taxon>Archaea</taxon>
        <taxon>Methanobacteriati</taxon>
        <taxon>Methanobacteriota</taxon>
        <taxon>Methanomada group</taxon>
        <taxon>Methanobacteria</taxon>
        <taxon>Methanobacteriales</taxon>
        <taxon>Methanobacteriaceae</taxon>
        <taxon>Candidatus Methanobinarius</taxon>
    </lineage>
</organism>
<dbReference type="AlphaFoldDB" id="A0A366MBB4"/>
<keyword evidence="2" id="KW-1185">Reference proteome</keyword>
<accession>A0A366MBB4</accession>
<gene>
    <name evidence="1" type="ORF">ALNOE001_14950</name>
</gene>
<dbReference type="EMBL" id="NIZT01000039">
    <property type="protein sequence ID" value="RBQ22802.1"/>
    <property type="molecule type" value="Genomic_DNA"/>
</dbReference>
<evidence type="ECO:0000313" key="2">
    <source>
        <dbReference type="Proteomes" id="UP000253099"/>
    </source>
</evidence>
<name>A0A366MBB4_9EURY</name>
<evidence type="ECO:0000313" key="1">
    <source>
        <dbReference type="EMBL" id="RBQ22802.1"/>
    </source>
</evidence>
<protein>
    <submittedName>
        <fullName evidence="1">Uncharacterized protein</fullName>
    </submittedName>
</protein>
<reference evidence="1 2" key="1">
    <citation type="submission" date="2018-06" db="EMBL/GenBank/DDBJ databases">
        <title>Genomic insight into two independent archaeal endosymbiosis events.</title>
        <authorList>
            <person name="Lind A.E."/>
            <person name="Lewis W.H."/>
            <person name="Spang A."/>
            <person name="Guy L."/>
            <person name="Embley M.T."/>
            <person name="Ettema T.J.G."/>
        </authorList>
    </citation>
    <scope>NUCLEOTIDE SEQUENCE [LARGE SCALE GENOMIC DNA]</scope>
    <source>
        <strain evidence="1">NOE</strain>
    </source>
</reference>
<comment type="caution">
    <text evidence="1">The sequence shown here is derived from an EMBL/GenBank/DDBJ whole genome shotgun (WGS) entry which is preliminary data.</text>
</comment>